<accession>A0ABQ1U855</accession>
<keyword evidence="3" id="KW-1185">Reference proteome</keyword>
<sequence>MAWPSSAIAQKPKVVKPLPPLSAEKGDKLVYVADEKGNRIPDFSYCGYAASEKAIPDAPVRILVPLKSGDATQRIQAALDYVATLPASRDGIRGAVLLEKGTYEVAGGLQIKASGVVLRGSGMGEDGTILLGSGLSRETLVRILGKNDRKLDAAVPVADAYVPVNATKIRVAKAGTFKTGDQVLVHRPTTKEWLQELGTLEFGGGISALGWKPGTREIDWDRQVVAVEGDVLTLDAPLTTALDATYGGGTVRTYRWPSRITQVGVENLRCRSTFDAKNPKDEAHRWMAITLENTADAWVRQVVFEHFAGSAVAAFETAKRVTVEDCKNLAPVSEIGGQRRNAFYTNGQQTLFQRLYSEHGYHDFAVGYAAPGPNAFVQGQTYESLSFSGATDSWASGVLFDVVNIDGNALSYANRGQDGQGAGWCAANSVFWQCTAARIDCFQPPTAQNWAFGSWAQFQGNGYWGESNNSIQPRSLYYAQLAERLGKNLAVQPHVMPVQTEASSSPSVKVANELTANSTQPAPQLANWISQASQRQPIPVAAGGAKTIDQVKTKSSASQPSAAPMRVVNGWLVRGTNLVTGSRQDVPWWNSSVRPEVLKSAGEAITRYVPGRTGRGLTDDLAQLTDSMLSRHQVGIEQNYALWYERRRDDHERVRRLDGDVWPPFYEVPFARSGQETAWDGLSKYDLTKYNPWYWGRLRQFADLADQKGLVLIHQNYFQHNIIEAGAHYADFTWRPVNNINNTGFPEPPPYAGDKRIFMAEQFYDVNHPVRRALHRAYIRQCLNNFTANNGVIQLIGAEFTGPLHFVQFWLDTIKEWEQETGKNALVGLSTTKDVQDAILADPARAAVVNIIDIRYWHYQADGKAYAPEGGQNLAPRQHARLLKPKASSFDQVYRAVHEYRQRYPEKAVIYSGDGADKFGWAVLMAGGSLPDVPAVPEARFLADAAAMPVVAQPTEQPENTAKQFALASPGKSYIQYCDANMPAQIDLSKATGSFRVHWLDAKDGHLIGKEQKVKGGKALELKNPQASPAILWVEHA</sequence>
<dbReference type="SUPFAM" id="SSF51126">
    <property type="entry name" value="Pectin lyase-like"/>
    <property type="match status" value="1"/>
</dbReference>
<dbReference type="EMBL" id="BMHT01000004">
    <property type="protein sequence ID" value="GGF11723.1"/>
    <property type="molecule type" value="Genomic_DNA"/>
</dbReference>
<comment type="caution">
    <text evidence="2">The sequence shown here is derived from an EMBL/GenBank/DDBJ whole genome shotgun (WGS) entry which is preliminary data.</text>
</comment>
<proteinExistence type="predicted"/>
<evidence type="ECO:0000313" key="2">
    <source>
        <dbReference type="EMBL" id="GGF11723.1"/>
    </source>
</evidence>
<organism evidence="2 3">
    <name type="scientific">Hymenobacter cavernae</name>
    <dbReference type="NCBI Taxonomy" id="2044852"/>
    <lineage>
        <taxon>Bacteria</taxon>
        <taxon>Pseudomonadati</taxon>
        <taxon>Bacteroidota</taxon>
        <taxon>Cytophagia</taxon>
        <taxon>Cytophagales</taxon>
        <taxon>Hymenobacteraceae</taxon>
        <taxon>Hymenobacter</taxon>
    </lineage>
</organism>
<dbReference type="Proteomes" id="UP000632273">
    <property type="component" value="Unassembled WGS sequence"/>
</dbReference>
<reference evidence="3" key="1">
    <citation type="journal article" date="2019" name="Int. J. Syst. Evol. Microbiol.">
        <title>The Global Catalogue of Microorganisms (GCM) 10K type strain sequencing project: providing services to taxonomists for standard genome sequencing and annotation.</title>
        <authorList>
            <consortium name="The Broad Institute Genomics Platform"/>
            <consortium name="The Broad Institute Genome Sequencing Center for Infectious Disease"/>
            <person name="Wu L."/>
            <person name="Ma J."/>
        </authorList>
    </citation>
    <scope>NUCLEOTIDE SEQUENCE [LARGE SCALE GENOMIC DNA]</scope>
    <source>
        <strain evidence="3">CGMCC 1.15197</strain>
    </source>
</reference>
<dbReference type="InterPro" id="IPR012334">
    <property type="entry name" value="Pectin_lyas_fold"/>
</dbReference>
<dbReference type="InterPro" id="IPR011050">
    <property type="entry name" value="Pectin_lyase_fold/virulence"/>
</dbReference>
<dbReference type="Gene3D" id="2.160.20.10">
    <property type="entry name" value="Single-stranded right-handed beta-helix, Pectin lyase-like"/>
    <property type="match status" value="1"/>
</dbReference>
<name>A0ABQ1U855_9BACT</name>
<dbReference type="Pfam" id="PF19815">
    <property type="entry name" value="DUF6298"/>
    <property type="match status" value="1"/>
</dbReference>
<evidence type="ECO:0000259" key="1">
    <source>
        <dbReference type="Pfam" id="PF19815"/>
    </source>
</evidence>
<evidence type="ECO:0000313" key="3">
    <source>
        <dbReference type="Proteomes" id="UP000632273"/>
    </source>
</evidence>
<protein>
    <recommendedName>
        <fullName evidence="1">DUF6298 domain-containing protein</fullName>
    </recommendedName>
</protein>
<dbReference type="InterPro" id="IPR046265">
    <property type="entry name" value="DUF6298"/>
</dbReference>
<gene>
    <name evidence="2" type="ORF">GCM10011383_23680</name>
</gene>
<feature type="domain" description="DUF6298" evidence="1">
    <location>
        <begin position="462"/>
        <end position="948"/>
    </location>
</feature>